<feature type="transmembrane region" description="Helical" evidence="7">
    <location>
        <begin position="102"/>
        <end position="121"/>
    </location>
</feature>
<feature type="transmembrane region" description="Helical" evidence="7">
    <location>
        <begin position="68"/>
        <end position="90"/>
    </location>
</feature>
<dbReference type="PANTHER" id="PTHR43005:SF1">
    <property type="entry name" value="SPERMIDINE_PUTRESCINE TRANSPORT SYSTEM PERMEASE PROTEIN"/>
    <property type="match status" value="1"/>
</dbReference>
<accession>A0A2M7K7F1</accession>
<keyword evidence="2 7" id="KW-0813">Transport</keyword>
<dbReference type="EMBL" id="PFTV01000103">
    <property type="protein sequence ID" value="PJB56892.1"/>
    <property type="molecule type" value="Genomic_DNA"/>
</dbReference>
<gene>
    <name evidence="9" type="ORF">AUK42_02265</name>
    <name evidence="12" type="ORF">CO097_04200</name>
    <name evidence="11" type="ORF">COZ07_06935</name>
    <name evidence="10" type="ORF">COZ58_05305</name>
</gene>
<keyword evidence="5 7" id="KW-1133">Transmembrane helix</keyword>
<dbReference type="Proteomes" id="UP000231493">
    <property type="component" value="Unassembled WGS sequence"/>
</dbReference>
<accession>A0A1J5GJ64</accession>
<dbReference type="STRING" id="1805029.AUK42_02265"/>
<evidence type="ECO:0000313" key="13">
    <source>
        <dbReference type="Proteomes" id="UP000182763"/>
    </source>
</evidence>
<dbReference type="InterPro" id="IPR035906">
    <property type="entry name" value="MetI-like_sf"/>
</dbReference>
<evidence type="ECO:0000256" key="4">
    <source>
        <dbReference type="ARBA" id="ARBA00022692"/>
    </source>
</evidence>
<evidence type="ECO:0000256" key="2">
    <source>
        <dbReference type="ARBA" id="ARBA00022448"/>
    </source>
</evidence>
<dbReference type="AlphaFoldDB" id="A0A1J5GJ64"/>
<comment type="similarity">
    <text evidence="7">Belongs to the binding-protein-dependent transport system permease family.</text>
</comment>
<feature type="transmembrane region" description="Helical" evidence="7">
    <location>
        <begin position="207"/>
        <end position="227"/>
    </location>
</feature>
<dbReference type="RefSeq" id="WP_406607873.1">
    <property type="nucleotide sequence ID" value="NZ_PFKO01000262.1"/>
</dbReference>
<dbReference type="EMBL" id="PFIP01000110">
    <property type="protein sequence ID" value="PIX34040.1"/>
    <property type="molecule type" value="Genomic_DNA"/>
</dbReference>
<dbReference type="Proteomes" id="UP000228560">
    <property type="component" value="Unassembled WGS sequence"/>
</dbReference>
<evidence type="ECO:0000259" key="8">
    <source>
        <dbReference type="PROSITE" id="PS50928"/>
    </source>
</evidence>
<accession>A0A2M7PP17</accession>
<feature type="domain" description="ABC transmembrane type-1" evidence="8">
    <location>
        <begin position="64"/>
        <end position="277"/>
    </location>
</feature>
<evidence type="ECO:0000256" key="6">
    <source>
        <dbReference type="ARBA" id="ARBA00023136"/>
    </source>
</evidence>
<evidence type="ECO:0000313" key="9">
    <source>
        <dbReference type="EMBL" id="OIP72299.1"/>
    </source>
</evidence>
<dbReference type="Pfam" id="PF00528">
    <property type="entry name" value="BPD_transp_1"/>
    <property type="match status" value="1"/>
</dbReference>
<dbReference type="CDD" id="cd06261">
    <property type="entry name" value="TM_PBP2"/>
    <property type="match status" value="1"/>
</dbReference>
<comment type="subcellular location">
    <subcellularLocation>
        <location evidence="1 7">Cell membrane</location>
        <topology evidence="1 7">Multi-pass membrane protein</topology>
    </subcellularLocation>
</comment>
<feature type="transmembrane region" description="Helical" evidence="7">
    <location>
        <begin position="258"/>
        <end position="278"/>
    </location>
</feature>
<dbReference type="Gene3D" id="1.10.3720.10">
    <property type="entry name" value="MetI-like"/>
    <property type="match status" value="1"/>
</dbReference>
<evidence type="ECO:0000313" key="12">
    <source>
        <dbReference type="EMBL" id="PJB56892.1"/>
    </source>
</evidence>
<dbReference type="Proteomes" id="UP000230646">
    <property type="component" value="Unassembled WGS sequence"/>
</dbReference>
<name>A0A1J5GJ64_9BACT</name>
<reference evidence="10" key="3">
    <citation type="submission" date="2017-09" db="EMBL/GenBank/DDBJ databases">
        <title>Depth-based differentiation of microbial function through sediment-hosted aquifers and enrichment of novel symbionts in the deep terrestrial subsurface.</title>
        <authorList>
            <person name="Probst A.J."/>
            <person name="Ladd B."/>
            <person name="Jarett J.K."/>
            <person name="Geller-Mcgrath D.E."/>
            <person name="Sieber C.M.K."/>
            <person name="Emerson J.B."/>
            <person name="Anantharaman K."/>
            <person name="Thomas B.C."/>
            <person name="Malmstrom R."/>
            <person name="Stieglmeier M."/>
            <person name="Klingl A."/>
            <person name="Woyke T."/>
            <person name="Ryan C.M."/>
            <person name="Banfield J.F."/>
        </authorList>
    </citation>
    <scope>NUCLEOTIDE SEQUENCE</scope>
    <source>
        <strain evidence="10">CG_4_8_14_3_um_filter_34_18</strain>
    </source>
</reference>
<comment type="caution">
    <text evidence="9">The sequence shown here is derived from an EMBL/GenBank/DDBJ whole genome shotgun (WGS) entry which is preliminary data.</text>
</comment>
<evidence type="ECO:0000313" key="11">
    <source>
        <dbReference type="EMBL" id="PIY32092.1"/>
    </source>
</evidence>
<evidence type="ECO:0000256" key="7">
    <source>
        <dbReference type="RuleBase" id="RU363032"/>
    </source>
</evidence>
<keyword evidence="3" id="KW-1003">Cell membrane</keyword>
<feature type="transmembrane region" description="Helical" evidence="7">
    <location>
        <begin position="7"/>
        <end position="25"/>
    </location>
</feature>
<evidence type="ECO:0000256" key="3">
    <source>
        <dbReference type="ARBA" id="ARBA00022475"/>
    </source>
</evidence>
<dbReference type="GO" id="GO:0055085">
    <property type="term" value="P:transmembrane transport"/>
    <property type="evidence" value="ECO:0007669"/>
    <property type="project" value="InterPro"/>
</dbReference>
<dbReference type="GO" id="GO:0005886">
    <property type="term" value="C:plasma membrane"/>
    <property type="evidence" value="ECO:0007669"/>
    <property type="project" value="UniProtKB-SubCell"/>
</dbReference>
<evidence type="ECO:0000313" key="15">
    <source>
        <dbReference type="Proteomes" id="UP000230646"/>
    </source>
</evidence>
<reference evidence="9 13" key="1">
    <citation type="journal article" date="2016" name="Environ. Microbiol.">
        <title>Genomic resolution of a cold subsurface aquifer community provides metabolic insights for novel microbes adapted to high CO concentrations.</title>
        <authorList>
            <person name="Probst A.J."/>
            <person name="Castelle C.J."/>
            <person name="Singh A."/>
            <person name="Brown C.T."/>
            <person name="Anantharaman K."/>
            <person name="Sharon I."/>
            <person name="Hug L.A."/>
            <person name="Burstein D."/>
            <person name="Emerson J.B."/>
            <person name="Thomas B.C."/>
            <person name="Banfield J.F."/>
        </authorList>
    </citation>
    <scope>NUCLEOTIDE SEQUENCE [LARGE SCALE GENOMIC DNA]</scope>
    <source>
        <strain evidence="9">CG2_30_33_13</strain>
    </source>
</reference>
<dbReference type="EMBL" id="PFKO01000262">
    <property type="protein sequence ID" value="PIY32092.1"/>
    <property type="molecule type" value="Genomic_DNA"/>
</dbReference>
<dbReference type="Proteomes" id="UP000182763">
    <property type="component" value="Unassembled WGS sequence"/>
</dbReference>
<evidence type="ECO:0000313" key="14">
    <source>
        <dbReference type="Proteomes" id="UP000228560"/>
    </source>
</evidence>
<dbReference type="SUPFAM" id="SSF161098">
    <property type="entry name" value="MetI-like"/>
    <property type="match status" value="1"/>
</dbReference>
<keyword evidence="4 7" id="KW-0812">Transmembrane</keyword>
<evidence type="ECO:0000256" key="1">
    <source>
        <dbReference type="ARBA" id="ARBA00004651"/>
    </source>
</evidence>
<dbReference type="InterPro" id="IPR000515">
    <property type="entry name" value="MetI-like"/>
</dbReference>
<dbReference type="EMBL" id="MNYY01000048">
    <property type="protein sequence ID" value="OIP72299.1"/>
    <property type="molecule type" value="Genomic_DNA"/>
</dbReference>
<accession>A0A2M8CCW1</accession>
<evidence type="ECO:0000256" key="5">
    <source>
        <dbReference type="ARBA" id="ARBA00022989"/>
    </source>
</evidence>
<proteinExistence type="inferred from homology"/>
<reference evidence="14 15" key="2">
    <citation type="submission" date="2017-09" db="EMBL/GenBank/DDBJ databases">
        <title>Depth-based differentiation of microbial function through sediment-hosted aquifers and enrichment of novel symbionts in the deep terrestrial subsurface.</title>
        <authorList>
            <person name="Probst A.J."/>
            <person name="Ladd B."/>
            <person name="Jarett J.K."/>
            <person name="Geller-Mcgrath D.E."/>
            <person name="Sieber C.M."/>
            <person name="Emerson J.B."/>
            <person name="Anantharaman K."/>
            <person name="Thomas B.C."/>
            <person name="Malmstrom R."/>
            <person name="Stieglmeier M."/>
            <person name="Klingl A."/>
            <person name="Woyke T."/>
            <person name="Ryan C.M."/>
            <person name="Banfield J.F."/>
        </authorList>
    </citation>
    <scope>NUCLEOTIDE SEQUENCE [LARGE SCALE GENOMIC DNA]</scope>
    <source>
        <strain evidence="11">CG_4_10_14_3_um_filter_34_13</strain>
        <strain evidence="12">CG_4_9_14_3_um_filter_33_16</strain>
    </source>
</reference>
<evidence type="ECO:0000313" key="10">
    <source>
        <dbReference type="EMBL" id="PIX34040.1"/>
    </source>
</evidence>
<protein>
    <submittedName>
        <fullName evidence="9">Glycerol-3-phosphate ABC transporter permease</fullName>
    </submittedName>
    <submittedName>
        <fullName evidence="10">Sugar ABC transporter permease</fullName>
    </submittedName>
</protein>
<feature type="transmembrane region" description="Helical" evidence="7">
    <location>
        <begin position="149"/>
        <end position="172"/>
    </location>
</feature>
<organism evidence="9 13">
    <name type="scientific">Candidatus Infernicultor aquiphilus</name>
    <dbReference type="NCBI Taxonomy" id="1805029"/>
    <lineage>
        <taxon>Bacteria</taxon>
        <taxon>Pseudomonadati</taxon>
        <taxon>Atribacterota</taxon>
        <taxon>Candidatus Phoenicimicrobiia</taxon>
        <taxon>Candidatus Pheonicimicrobiales</taxon>
        <taxon>Candidatus Phoenicimicrobiaceae</taxon>
        <taxon>Candidatus Infernicultor</taxon>
    </lineage>
</organism>
<dbReference type="PROSITE" id="PS50928">
    <property type="entry name" value="ABC_TM1"/>
    <property type="match status" value="1"/>
</dbReference>
<sequence>MRKWTPYLLLIPTFIIIVIFIYVPAEYSIKASMQRILPFGRGTSYIGLTNFLKLFSNADYLYSVRFTILYVTVTVSIAIILSFLIALLLVKKIPGVKLFRTLIFVPYAISPAIAGALWTFLLNPIVGHVSYFFQVLFGIQVEWMTSKPYAFYAVVFASVWKTLPFNMIFYIASIQDVPEEILESATIEGANVMNRTWRIIFPMVSPITFYLVIMNIVTMMFSSFAIIDVMTKGGPGQYTTNMIYRLYLDAFYFQKPGVASAQSVILIAIMIVVTSIYFKFGERYVHY</sequence>
<keyword evidence="6 7" id="KW-0472">Membrane</keyword>
<dbReference type="PANTHER" id="PTHR43005">
    <property type="entry name" value="BLR7065 PROTEIN"/>
    <property type="match status" value="1"/>
</dbReference>